<organism evidence="4 5">
    <name type="scientific">candidate division WWE3 bacterium CG08_land_8_20_14_0_20_40_13</name>
    <dbReference type="NCBI Taxonomy" id="1975084"/>
    <lineage>
        <taxon>Bacteria</taxon>
        <taxon>Katanobacteria</taxon>
    </lineage>
</organism>
<evidence type="ECO:0000313" key="5">
    <source>
        <dbReference type="Proteomes" id="UP000230340"/>
    </source>
</evidence>
<evidence type="ECO:0000256" key="1">
    <source>
        <dbReference type="ARBA" id="ARBA00008950"/>
    </source>
</evidence>
<evidence type="ECO:0000259" key="3">
    <source>
        <dbReference type="Pfam" id="PF12850"/>
    </source>
</evidence>
<accession>A0A2H0XG17</accession>
<dbReference type="CDD" id="cd00838">
    <property type="entry name" value="MPP_superfamily"/>
    <property type="match status" value="1"/>
</dbReference>
<reference evidence="5" key="1">
    <citation type="submission" date="2017-09" db="EMBL/GenBank/DDBJ databases">
        <title>Depth-based differentiation of microbial function through sediment-hosted aquifers and enrichment of novel symbionts in the deep terrestrial subsurface.</title>
        <authorList>
            <person name="Probst A.J."/>
            <person name="Ladd B."/>
            <person name="Jarett J.K."/>
            <person name="Geller-Mcgrath D.E."/>
            <person name="Sieber C.M.K."/>
            <person name="Emerson J.B."/>
            <person name="Anantharaman K."/>
            <person name="Thomas B.C."/>
            <person name="Malmstrom R."/>
            <person name="Stieglmeier M."/>
            <person name="Klingl A."/>
            <person name="Woyke T."/>
            <person name="Ryan C.M."/>
            <person name="Banfield J.F."/>
        </authorList>
    </citation>
    <scope>NUCLEOTIDE SEQUENCE [LARGE SCALE GENOMIC DNA]</scope>
</reference>
<protein>
    <recommendedName>
        <fullName evidence="3">Calcineurin-like phosphoesterase domain-containing protein</fullName>
    </recommendedName>
</protein>
<gene>
    <name evidence="4" type="ORF">COT49_02080</name>
</gene>
<dbReference type="Gene3D" id="3.60.21.10">
    <property type="match status" value="1"/>
</dbReference>
<keyword evidence="2" id="KW-0812">Transmembrane</keyword>
<feature type="transmembrane region" description="Helical" evidence="2">
    <location>
        <begin position="7"/>
        <end position="25"/>
    </location>
</feature>
<feature type="domain" description="Calcineurin-like phosphoesterase" evidence="3">
    <location>
        <begin position="55"/>
        <end position="235"/>
    </location>
</feature>
<comment type="similarity">
    <text evidence="1">Belongs to the metallophosphoesterase superfamily. YfcE family.</text>
</comment>
<sequence>MRIHKKVAVFPLLIITSFVVISTIWKSNQKLNGDTPSSRGSIPEYKIADEVPILTIALLADSHNSNDNLQKALAIAKEKGSNYVIHLGDLSNVGTTAELTFAKDLLDQSGLKYYVIPGDHEYYVSEWNGKPSIDNFSSLFGDAIDWLVLDDGSVKSKFQNESEFLFLHEPLYPLGKNDELLEKVRKSKIKAVIAGDTHFSSKTKDPIRDTLTHINIGSLADERNLQSPRFSILRVYEDGEYNLEEVVL</sequence>
<keyword evidence="2" id="KW-0472">Membrane</keyword>
<evidence type="ECO:0000256" key="2">
    <source>
        <dbReference type="SAM" id="Phobius"/>
    </source>
</evidence>
<dbReference type="InterPro" id="IPR029052">
    <property type="entry name" value="Metallo-depent_PP-like"/>
</dbReference>
<dbReference type="SUPFAM" id="SSF56300">
    <property type="entry name" value="Metallo-dependent phosphatases"/>
    <property type="match status" value="1"/>
</dbReference>
<dbReference type="InterPro" id="IPR024654">
    <property type="entry name" value="Calcineurin-like_PHP_lpxH"/>
</dbReference>
<dbReference type="AlphaFoldDB" id="A0A2H0XG17"/>
<dbReference type="Proteomes" id="UP000230340">
    <property type="component" value="Unassembled WGS sequence"/>
</dbReference>
<dbReference type="EMBL" id="PEYT01000018">
    <property type="protein sequence ID" value="PIS23068.1"/>
    <property type="molecule type" value="Genomic_DNA"/>
</dbReference>
<dbReference type="Pfam" id="PF12850">
    <property type="entry name" value="Metallophos_2"/>
    <property type="match status" value="1"/>
</dbReference>
<proteinExistence type="inferred from homology"/>
<evidence type="ECO:0000313" key="4">
    <source>
        <dbReference type="EMBL" id="PIS23068.1"/>
    </source>
</evidence>
<name>A0A2H0XG17_UNCKA</name>
<comment type="caution">
    <text evidence="4">The sequence shown here is derived from an EMBL/GenBank/DDBJ whole genome shotgun (WGS) entry which is preliminary data.</text>
</comment>
<keyword evidence="2" id="KW-1133">Transmembrane helix</keyword>